<evidence type="ECO:0000313" key="7">
    <source>
        <dbReference type="Proteomes" id="UP000254701"/>
    </source>
</evidence>
<dbReference type="GO" id="GO:0042956">
    <property type="term" value="P:maltodextrin transmembrane transport"/>
    <property type="evidence" value="ECO:0007669"/>
    <property type="project" value="TreeGrafter"/>
</dbReference>
<gene>
    <name evidence="6" type="primary">cycB_2</name>
    <name evidence="6" type="ORF">NCTC10684_05213</name>
</gene>
<evidence type="ECO:0000256" key="1">
    <source>
        <dbReference type="ARBA" id="ARBA00008520"/>
    </source>
</evidence>
<dbReference type="PANTHER" id="PTHR30061:SF50">
    <property type="entry name" value="MALTOSE_MALTODEXTRIN-BINDING PERIPLASMIC PROTEIN"/>
    <property type="match status" value="1"/>
</dbReference>
<dbReference type="GO" id="GO:0055052">
    <property type="term" value="C:ATP-binding cassette (ABC) transporter complex, substrate-binding subunit-containing"/>
    <property type="evidence" value="ECO:0007669"/>
    <property type="project" value="TreeGrafter"/>
</dbReference>
<accession>A0A381IKY4</accession>
<keyword evidence="2" id="KW-0813">Transport</keyword>
<proteinExistence type="inferred from homology"/>
<dbReference type="OrthoDB" id="9811951at2"/>
<sequence length="414" mass="44863">MGKKFWAALIVSTATATALLHSGSAWAKDTVRVRVAEYSTKTGPFFQDLAAKFNAANPDIEVTVEHLPWPEMQQQLVSDISAGTAPDVSHMATRWMAGFAKDGALAPIEGLMSPGFADSFVPTYLDLQKQGDHTWGLPIAASARGLFYNKKLLEQAGIANPPATWDEAFEAAKKIDALGDGVYGIGVQGRDLDTEGYWFYSLWTHGGSILGPDGKSGFASPEAVTATNNYLRMIKANVTQPGVTGSSREDLQNLFAAGKMGMVLSGPWFNAQLAEQGKDVEYGISRIPVATTEATYGVTDTIAVLESSKVKPQAMKFLEFIFSKENRLEFGKLEGFVPVLKAESTEPFFTENPKMSVFLEMGPTAKFAPLFPRWEEMADGLKSELSRIYAGEVSAEEGLKQAAAKMDAILAEEE</sequence>
<dbReference type="Pfam" id="PF01547">
    <property type="entry name" value="SBP_bac_1"/>
    <property type="match status" value="1"/>
</dbReference>
<dbReference type="EMBL" id="UFSM01000002">
    <property type="protein sequence ID" value="SUY28585.1"/>
    <property type="molecule type" value="Genomic_DNA"/>
</dbReference>
<dbReference type="AlphaFoldDB" id="A0A381IKY4"/>
<evidence type="ECO:0000256" key="2">
    <source>
        <dbReference type="ARBA" id="ARBA00022448"/>
    </source>
</evidence>
<organism evidence="6 7">
    <name type="scientific">Aminobacter aminovorans</name>
    <name type="common">Chelatobacter heintzii</name>
    <dbReference type="NCBI Taxonomy" id="83263"/>
    <lineage>
        <taxon>Bacteria</taxon>
        <taxon>Pseudomonadati</taxon>
        <taxon>Pseudomonadota</taxon>
        <taxon>Alphaproteobacteria</taxon>
        <taxon>Hyphomicrobiales</taxon>
        <taxon>Phyllobacteriaceae</taxon>
        <taxon>Aminobacter</taxon>
    </lineage>
</organism>
<feature type="signal peptide" evidence="5">
    <location>
        <begin position="1"/>
        <end position="27"/>
    </location>
</feature>
<evidence type="ECO:0000256" key="3">
    <source>
        <dbReference type="ARBA" id="ARBA00022729"/>
    </source>
</evidence>
<evidence type="ECO:0000256" key="5">
    <source>
        <dbReference type="SAM" id="SignalP"/>
    </source>
</evidence>
<dbReference type="SUPFAM" id="SSF53850">
    <property type="entry name" value="Periplasmic binding protein-like II"/>
    <property type="match status" value="1"/>
</dbReference>
<keyword evidence="3 5" id="KW-0732">Signal</keyword>
<dbReference type="Proteomes" id="UP000254701">
    <property type="component" value="Unassembled WGS sequence"/>
</dbReference>
<dbReference type="Gene3D" id="3.40.190.10">
    <property type="entry name" value="Periplasmic binding protein-like II"/>
    <property type="match status" value="2"/>
</dbReference>
<dbReference type="CDD" id="cd13585">
    <property type="entry name" value="PBP2_TMBP_like"/>
    <property type="match status" value="1"/>
</dbReference>
<protein>
    <submittedName>
        <fullName evidence="6">Cyclodextrin-binding protein</fullName>
    </submittedName>
</protein>
<evidence type="ECO:0000313" key="6">
    <source>
        <dbReference type="EMBL" id="SUY28585.1"/>
    </source>
</evidence>
<dbReference type="RefSeq" id="WP_115734217.1">
    <property type="nucleotide sequence ID" value="NZ_BAAAVY010000001.1"/>
</dbReference>
<evidence type="ECO:0000256" key="4">
    <source>
        <dbReference type="ARBA" id="ARBA00022764"/>
    </source>
</evidence>
<name>A0A381IKY4_AMIAI</name>
<dbReference type="InterPro" id="IPR006059">
    <property type="entry name" value="SBP"/>
</dbReference>
<dbReference type="GO" id="GO:1901982">
    <property type="term" value="F:maltose binding"/>
    <property type="evidence" value="ECO:0007669"/>
    <property type="project" value="TreeGrafter"/>
</dbReference>
<comment type="similarity">
    <text evidence="1">Belongs to the bacterial solute-binding protein 1 family.</text>
</comment>
<feature type="chain" id="PRO_5016607734" evidence="5">
    <location>
        <begin position="28"/>
        <end position="414"/>
    </location>
</feature>
<dbReference type="GO" id="GO:0015768">
    <property type="term" value="P:maltose transport"/>
    <property type="evidence" value="ECO:0007669"/>
    <property type="project" value="TreeGrafter"/>
</dbReference>
<keyword evidence="4" id="KW-0574">Periplasm</keyword>
<dbReference type="PANTHER" id="PTHR30061">
    <property type="entry name" value="MALTOSE-BINDING PERIPLASMIC PROTEIN"/>
    <property type="match status" value="1"/>
</dbReference>
<reference evidence="6 7" key="1">
    <citation type="submission" date="2018-06" db="EMBL/GenBank/DDBJ databases">
        <authorList>
            <consortium name="Pathogen Informatics"/>
            <person name="Doyle S."/>
        </authorList>
    </citation>
    <scope>NUCLEOTIDE SEQUENCE [LARGE SCALE GENOMIC DNA]</scope>
    <source>
        <strain evidence="6 7">NCTC10684</strain>
    </source>
</reference>